<dbReference type="EMBL" id="ACJM01000005">
    <property type="protein sequence ID" value="EEG77881.1"/>
    <property type="molecule type" value="Genomic_DNA"/>
</dbReference>
<comment type="caution">
    <text evidence="4">The sequence shown here is derived from an EMBL/GenBank/DDBJ whole genome shotgun (WGS) entry which is preliminary data.</text>
</comment>
<dbReference type="STRING" id="555088.DealDRAFT_1180"/>
<keyword evidence="1 3" id="KW-0963">Cytoplasm</keyword>
<evidence type="ECO:0000256" key="1">
    <source>
        <dbReference type="ARBA" id="ARBA00022490"/>
    </source>
</evidence>
<dbReference type="AlphaFoldDB" id="C0GFC1"/>
<dbReference type="InterPro" id="IPR023620">
    <property type="entry name" value="SmpB"/>
</dbReference>
<proteinExistence type="inferred from homology"/>
<dbReference type="SUPFAM" id="SSF74982">
    <property type="entry name" value="Small protein B (SmpB)"/>
    <property type="match status" value="1"/>
</dbReference>
<dbReference type="GO" id="GO:0005829">
    <property type="term" value="C:cytosol"/>
    <property type="evidence" value="ECO:0007669"/>
    <property type="project" value="TreeGrafter"/>
</dbReference>
<dbReference type="RefSeq" id="WP_008515753.1">
    <property type="nucleotide sequence ID" value="NZ_ACJM01000005.1"/>
</dbReference>
<gene>
    <name evidence="3" type="primary">smpB</name>
    <name evidence="4" type="ORF">DealDRAFT_1180</name>
</gene>
<keyword evidence="2 3" id="KW-0694">RNA-binding</keyword>
<protein>
    <recommendedName>
        <fullName evidence="3">SsrA-binding protein</fullName>
    </recommendedName>
    <alternativeName>
        <fullName evidence="3">Small protein B</fullName>
    </alternativeName>
</protein>
<dbReference type="GO" id="GO:0070930">
    <property type="term" value="P:trans-translation-dependent protein tagging"/>
    <property type="evidence" value="ECO:0007669"/>
    <property type="project" value="TreeGrafter"/>
</dbReference>
<dbReference type="Gene3D" id="2.40.280.10">
    <property type="match status" value="1"/>
</dbReference>
<reference evidence="4 5" key="1">
    <citation type="submission" date="2009-02" db="EMBL/GenBank/DDBJ databases">
        <title>Sequencing of the draft genome and assembly of Dethiobacter alkaliphilus AHT 1.</title>
        <authorList>
            <consortium name="US DOE Joint Genome Institute (JGI-PGF)"/>
            <person name="Lucas S."/>
            <person name="Copeland A."/>
            <person name="Lapidus A."/>
            <person name="Glavina del Rio T."/>
            <person name="Dalin E."/>
            <person name="Tice H."/>
            <person name="Bruce D."/>
            <person name="Goodwin L."/>
            <person name="Pitluck S."/>
            <person name="Larimer F."/>
            <person name="Land M.L."/>
            <person name="Hauser L."/>
            <person name="Muyzer G."/>
        </authorList>
    </citation>
    <scope>NUCLEOTIDE SEQUENCE [LARGE SCALE GENOMIC DNA]</scope>
    <source>
        <strain evidence="4 5">AHT 1</strain>
    </source>
</reference>
<accession>C0GFC1</accession>
<comment type="similarity">
    <text evidence="3">Belongs to the SmpB family.</text>
</comment>
<dbReference type="Pfam" id="PF01668">
    <property type="entry name" value="SmpB"/>
    <property type="match status" value="1"/>
</dbReference>
<dbReference type="PROSITE" id="PS01317">
    <property type="entry name" value="SSRP"/>
    <property type="match status" value="1"/>
</dbReference>
<evidence type="ECO:0000313" key="4">
    <source>
        <dbReference type="EMBL" id="EEG77881.1"/>
    </source>
</evidence>
<dbReference type="GO" id="GO:0070929">
    <property type="term" value="P:trans-translation"/>
    <property type="evidence" value="ECO:0007669"/>
    <property type="project" value="UniProtKB-UniRule"/>
</dbReference>
<dbReference type="CDD" id="cd09294">
    <property type="entry name" value="SmpB"/>
    <property type="match status" value="1"/>
</dbReference>
<evidence type="ECO:0000256" key="3">
    <source>
        <dbReference type="HAMAP-Rule" id="MF_00023"/>
    </source>
</evidence>
<dbReference type="NCBIfam" id="NF003843">
    <property type="entry name" value="PRK05422.1"/>
    <property type="match status" value="1"/>
</dbReference>
<dbReference type="eggNOG" id="COG0691">
    <property type="taxonomic scope" value="Bacteria"/>
</dbReference>
<dbReference type="PANTHER" id="PTHR30308:SF2">
    <property type="entry name" value="SSRA-BINDING PROTEIN"/>
    <property type="match status" value="1"/>
</dbReference>
<dbReference type="NCBIfam" id="TIGR00086">
    <property type="entry name" value="smpB"/>
    <property type="match status" value="1"/>
</dbReference>
<dbReference type="GO" id="GO:0003723">
    <property type="term" value="F:RNA binding"/>
    <property type="evidence" value="ECO:0007669"/>
    <property type="project" value="UniProtKB-UniRule"/>
</dbReference>
<evidence type="ECO:0000256" key="2">
    <source>
        <dbReference type="ARBA" id="ARBA00022884"/>
    </source>
</evidence>
<dbReference type="HAMAP" id="MF_00023">
    <property type="entry name" value="SmpB"/>
    <property type="match status" value="1"/>
</dbReference>
<dbReference type="InterPro" id="IPR000037">
    <property type="entry name" value="SsrA-bd_prot"/>
</dbReference>
<dbReference type="OrthoDB" id="9805462at2"/>
<comment type="function">
    <text evidence="3">Required for rescue of stalled ribosomes mediated by trans-translation. Binds to transfer-messenger RNA (tmRNA), required for stable association of tmRNA with ribosomes. tmRNA and SmpB together mimic tRNA shape, replacing the anticodon stem-loop with SmpB. tmRNA is encoded by the ssrA gene; the 2 termini fold to resemble tRNA(Ala) and it encodes a 'tag peptide', a short internal open reading frame. During trans-translation Ala-aminoacylated tmRNA acts like a tRNA, entering the A-site of stalled ribosomes, displacing the stalled mRNA. The ribosome then switches to translate the ORF on the tmRNA; the nascent peptide is terminated with the 'tag peptide' encoded by the tmRNA and targeted for degradation. The ribosome is freed to recommence translation, which seems to be the essential function of trans-translation.</text>
</comment>
<sequence length="151" mass="17821">MDKVFAKNRKAFHDYHIDEKYEAGMVLTGTEVKSIRAGKVNLKDSYARIENNEIFIHNLHISPYEQGNRFNHEPLRKRKLLMHRRQISRLIGLTKEKGYTLIPLQMYASKGFIKIEIALARGKKQYDKRQALAAKEAKREVERAFKEKQQY</sequence>
<name>C0GFC1_DETAL</name>
<organism evidence="4 5">
    <name type="scientific">Dethiobacter alkaliphilus AHT 1</name>
    <dbReference type="NCBI Taxonomy" id="555088"/>
    <lineage>
        <taxon>Bacteria</taxon>
        <taxon>Bacillati</taxon>
        <taxon>Bacillota</taxon>
        <taxon>Dethiobacteria</taxon>
        <taxon>Dethiobacterales</taxon>
        <taxon>Dethiobacteraceae</taxon>
        <taxon>Dethiobacter</taxon>
    </lineage>
</organism>
<keyword evidence="5" id="KW-1185">Reference proteome</keyword>
<dbReference type="InterPro" id="IPR020081">
    <property type="entry name" value="SsrA-bd_prot_CS"/>
</dbReference>
<dbReference type="Proteomes" id="UP000006443">
    <property type="component" value="Unassembled WGS sequence"/>
</dbReference>
<comment type="subcellular location">
    <subcellularLocation>
        <location evidence="3">Cytoplasm</location>
    </subcellularLocation>
    <text evidence="3">The tmRNA-SmpB complex associates with stalled 70S ribosomes.</text>
</comment>
<evidence type="ECO:0000313" key="5">
    <source>
        <dbReference type="Proteomes" id="UP000006443"/>
    </source>
</evidence>
<dbReference type="PANTHER" id="PTHR30308">
    <property type="entry name" value="TMRNA-BINDING COMPONENT OF TRANS-TRANSLATION TAGGING COMPLEX"/>
    <property type="match status" value="1"/>
</dbReference>